<keyword evidence="3" id="KW-1185">Reference proteome</keyword>
<dbReference type="HOGENOM" id="CLU_647511_0_0_1"/>
<protein>
    <submittedName>
        <fullName evidence="2">Uncharacterized protein</fullName>
    </submittedName>
</protein>
<dbReference type="InterPro" id="IPR016024">
    <property type="entry name" value="ARM-type_fold"/>
</dbReference>
<dbReference type="GO" id="GO:0000793">
    <property type="term" value="C:condensed chromosome"/>
    <property type="evidence" value="ECO:0007669"/>
    <property type="project" value="TreeGrafter"/>
</dbReference>
<dbReference type="STRING" id="578458.D8QGW7"/>
<reference evidence="2 3" key="1">
    <citation type="journal article" date="2010" name="Nat. Biotechnol.">
        <title>Genome sequence of the model mushroom Schizophyllum commune.</title>
        <authorList>
            <person name="Ohm R.A."/>
            <person name="de Jong J.F."/>
            <person name="Lugones L.G."/>
            <person name="Aerts A."/>
            <person name="Kothe E."/>
            <person name="Stajich J.E."/>
            <person name="de Vries R.P."/>
            <person name="Record E."/>
            <person name="Levasseur A."/>
            <person name="Baker S.E."/>
            <person name="Bartholomew K.A."/>
            <person name="Coutinho P.M."/>
            <person name="Erdmann S."/>
            <person name="Fowler T.J."/>
            <person name="Gathman A.C."/>
            <person name="Lombard V."/>
            <person name="Henrissat B."/>
            <person name="Knabe N."/>
            <person name="Kuees U."/>
            <person name="Lilly W.W."/>
            <person name="Lindquist E."/>
            <person name="Lucas S."/>
            <person name="Magnuson J.K."/>
            <person name="Piumi F."/>
            <person name="Raudaskoski M."/>
            <person name="Salamov A."/>
            <person name="Schmutz J."/>
            <person name="Schwarze F.W.M.R."/>
            <person name="vanKuyk P.A."/>
            <person name="Horton J.S."/>
            <person name="Grigoriev I.V."/>
            <person name="Woesten H.A.B."/>
        </authorList>
    </citation>
    <scope>NUCLEOTIDE SEQUENCE [LARGE SCALE GENOMIC DNA]</scope>
    <source>
        <strain evidence="3">H4-8 / FGSC 9210</strain>
    </source>
</reference>
<feature type="region of interest" description="Disordered" evidence="1">
    <location>
        <begin position="112"/>
        <end position="148"/>
    </location>
</feature>
<dbReference type="AlphaFoldDB" id="D8QGW7"/>
<dbReference type="PANTHER" id="PTHR14418:SF5">
    <property type="entry name" value="CONDENSIN COMPLEX SUBUNIT 3"/>
    <property type="match status" value="1"/>
</dbReference>
<dbReference type="SUPFAM" id="SSF48371">
    <property type="entry name" value="ARM repeat"/>
    <property type="match status" value="1"/>
</dbReference>
<dbReference type="KEGG" id="scm:SCHCO_0237707"/>
<dbReference type="Proteomes" id="UP000007431">
    <property type="component" value="Unassembled WGS sequence"/>
</dbReference>
<dbReference type="VEuPathDB" id="FungiDB:SCHCODRAFT_0237707"/>
<dbReference type="Gene3D" id="1.25.10.10">
    <property type="entry name" value="Leucine-rich Repeat Variant"/>
    <property type="match status" value="1"/>
</dbReference>
<organism evidence="3">
    <name type="scientific">Schizophyllum commune (strain H4-8 / FGSC 9210)</name>
    <name type="common">Split gill fungus</name>
    <dbReference type="NCBI Taxonomy" id="578458"/>
    <lineage>
        <taxon>Eukaryota</taxon>
        <taxon>Fungi</taxon>
        <taxon>Dikarya</taxon>
        <taxon>Basidiomycota</taxon>
        <taxon>Agaricomycotina</taxon>
        <taxon>Agaricomycetes</taxon>
        <taxon>Agaricomycetidae</taxon>
        <taxon>Agaricales</taxon>
        <taxon>Schizophyllaceae</taxon>
        <taxon>Schizophyllum</taxon>
    </lineage>
</organism>
<dbReference type="EMBL" id="GL377312">
    <property type="protein sequence ID" value="EFI92569.1"/>
    <property type="molecule type" value="Genomic_DNA"/>
</dbReference>
<accession>D8QGW7</accession>
<dbReference type="InterPro" id="IPR011989">
    <property type="entry name" value="ARM-like"/>
</dbReference>
<sequence length="424" mass="46361">MPARRDSDGLPDIYESMKHIFTDALTNERSHTRNSAALFALHRAVVCRGIQTDCGAKEGGYEFMECFLYFLGQCLHMKAARPADFGLRFVAAYIEYLNDSVGQVGHDYLQFYPQDRGEPGPSSSVPGSSSSSTPGPSSTTPSPTHDPAPWFTGRVLKALRHALAAPTKQIRRRAIDTVSRMFGTLGAIDARVVDKVRAEVRERLADKDRVVRARAAALLYKHMAAEGEARLIDAEDGGRLIDAEDEALLIEAMACDPAVDVRLVVVSYIPITENTVPHLLLRSRDDGRDEKSTRKGGQADARVRVAVYRRLRENIAVEGARRDGAAGDARPNAAAEGARPNGAIVDKLNGTVIDRLLAYGFDDRSEDVQRAVAKLVACSRVSASRRGSRTCASWKCSSSRVVKDFLSARPSCARGWVQVILYSL</sequence>
<dbReference type="InterPro" id="IPR027165">
    <property type="entry name" value="CND3"/>
</dbReference>
<dbReference type="PANTHER" id="PTHR14418">
    <property type="entry name" value="CONDENSIN COMPLEX SUBUNIT 3-RELATED"/>
    <property type="match status" value="1"/>
</dbReference>
<gene>
    <name evidence="2" type="ORF">SCHCODRAFT_237707</name>
</gene>
<dbReference type="GeneID" id="9597244"/>
<name>D8QGW7_SCHCM</name>
<dbReference type="OrthoDB" id="3257249at2759"/>
<proteinExistence type="predicted"/>
<dbReference type="InParanoid" id="D8QGW7"/>
<feature type="compositionally biased region" description="Low complexity" evidence="1">
    <location>
        <begin position="119"/>
        <end position="143"/>
    </location>
</feature>
<evidence type="ECO:0000256" key="1">
    <source>
        <dbReference type="SAM" id="MobiDB-lite"/>
    </source>
</evidence>
<dbReference type="RefSeq" id="XP_003027472.1">
    <property type="nucleotide sequence ID" value="XM_003027426.1"/>
</dbReference>
<evidence type="ECO:0000313" key="3">
    <source>
        <dbReference type="Proteomes" id="UP000007431"/>
    </source>
</evidence>
<dbReference type="GO" id="GO:0007076">
    <property type="term" value="P:mitotic chromosome condensation"/>
    <property type="evidence" value="ECO:0007669"/>
    <property type="project" value="InterPro"/>
</dbReference>
<evidence type="ECO:0000313" key="2">
    <source>
        <dbReference type="EMBL" id="EFI92569.1"/>
    </source>
</evidence>
<dbReference type="GO" id="GO:0000796">
    <property type="term" value="C:condensin complex"/>
    <property type="evidence" value="ECO:0007669"/>
    <property type="project" value="InterPro"/>
</dbReference>